<dbReference type="GeneID" id="9813001"/>
<dbReference type="GO" id="GO:1905786">
    <property type="term" value="P:positive regulation of anaphase-promoting complex-dependent catabolic process"/>
    <property type="evidence" value="ECO:0007669"/>
    <property type="project" value="TreeGrafter"/>
</dbReference>
<name>A0A6A5H7B3_CAERE</name>
<feature type="repeat" description="WD" evidence="10">
    <location>
        <begin position="549"/>
        <end position="590"/>
    </location>
</feature>
<evidence type="ECO:0000313" key="14">
    <source>
        <dbReference type="Proteomes" id="UP000483820"/>
    </source>
</evidence>
<feature type="region of interest" description="Disordered" evidence="11">
    <location>
        <begin position="107"/>
        <end position="127"/>
    </location>
</feature>
<evidence type="ECO:0000256" key="4">
    <source>
        <dbReference type="ARBA" id="ARBA00022618"/>
    </source>
</evidence>
<dbReference type="GO" id="GO:0010997">
    <property type="term" value="F:anaphase-promoting complex binding"/>
    <property type="evidence" value="ECO:0007669"/>
    <property type="project" value="InterPro"/>
</dbReference>
<comment type="pathway">
    <text evidence="1">Protein modification; protein ubiquitination.</text>
</comment>
<dbReference type="GO" id="GO:0005680">
    <property type="term" value="C:anaphase-promoting complex"/>
    <property type="evidence" value="ECO:0007669"/>
    <property type="project" value="TreeGrafter"/>
</dbReference>
<feature type="domain" description="CDC20/Fizzy WD40" evidence="12">
    <location>
        <begin position="417"/>
        <end position="710"/>
    </location>
</feature>
<dbReference type="InterPro" id="IPR036322">
    <property type="entry name" value="WD40_repeat_dom_sf"/>
</dbReference>
<keyword evidence="7" id="KW-0131">Cell cycle</keyword>
<dbReference type="InterPro" id="IPR056150">
    <property type="entry name" value="WD40_CDC20-Fz"/>
</dbReference>
<reference evidence="13 14" key="1">
    <citation type="submission" date="2019-12" db="EMBL/GenBank/DDBJ databases">
        <title>Chromosome-level assembly of the Caenorhabditis remanei genome.</title>
        <authorList>
            <person name="Teterina A.A."/>
            <person name="Willis J.H."/>
            <person name="Phillips P.C."/>
        </authorList>
    </citation>
    <scope>NUCLEOTIDE SEQUENCE [LARGE SCALE GENOMIC DNA]</scope>
    <source>
        <strain evidence="13 14">PX506</strain>
        <tissue evidence="13">Whole organism</tissue>
    </source>
</reference>
<dbReference type="PANTHER" id="PTHR19918">
    <property type="entry name" value="CELL DIVISION CYCLE 20 CDC20 FIZZY -RELATED"/>
    <property type="match status" value="1"/>
</dbReference>
<dbReference type="Pfam" id="PF24807">
    <property type="entry name" value="WD40_CDC20-Fz"/>
    <property type="match status" value="1"/>
</dbReference>
<dbReference type="InterPro" id="IPR015943">
    <property type="entry name" value="WD40/YVTN_repeat-like_dom_sf"/>
</dbReference>
<accession>A0A6A5H7B3</accession>
<comment type="similarity">
    <text evidence="2">Belongs to the WD repeat CDC20/Fizzy family.</text>
</comment>
<evidence type="ECO:0000256" key="6">
    <source>
        <dbReference type="ARBA" id="ARBA00022776"/>
    </source>
</evidence>
<organism evidence="13 14">
    <name type="scientific">Caenorhabditis remanei</name>
    <name type="common">Caenorhabditis vulgaris</name>
    <dbReference type="NCBI Taxonomy" id="31234"/>
    <lineage>
        <taxon>Eukaryota</taxon>
        <taxon>Metazoa</taxon>
        <taxon>Ecdysozoa</taxon>
        <taxon>Nematoda</taxon>
        <taxon>Chromadorea</taxon>
        <taxon>Rhabditida</taxon>
        <taxon>Rhabditina</taxon>
        <taxon>Rhabditomorpha</taxon>
        <taxon>Rhabditoidea</taxon>
        <taxon>Rhabditidae</taxon>
        <taxon>Peloderinae</taxon>
        <taxon>Caenorhabditis</taxon>
    </lineage>
</organism>
<dbReference type="Gene3D" id="2.130.10.10">
    <property type="entry name" value="YVTN repeat-like/Quinoprotein amine dehydrogenase"/>
    <property type="match status" value="1"/>
</dbReference>
<evidence type="ECO:0000256" key="11">
    <source>
        <dbReference type="SAM" id="MobiDB-lite"/>
    </source>
</evidence>
<evidence type="ECO:0000256" key="2">
    <source>
        <dbReference type="ARBA" id="ARBA00006445"/>
    </source>
</evidence>
<evidence type="ECO:0000256" key="7">
    <source>
        <dbReference type="ARBA" id="ARBA00023306"/>
    </source>
</evidence>
<evidence type="ECO:0000256" key="3">
    <source>
        <dbReference type="ARBA" id="ARBA00022574"/>
    </source>
</evidence>
<dbReference type="AlphaFoldDB" id="A0A6A5H7B3"/>
<evidence type="ECO:0000256" key="9">
    <source>
        <dbReference type="ARBA" id="ARBA00081406"/>
    </source>
</evidence>
<dbReference type="SUPFAM" id="SSF50978">
    <property type="entry name" value="WD40 repeat-like"/>
    <property type="match status" value="1"/>
</dbReference>
<feature type="compositionally biased region" description="Pro residues" evidence="11">
    <location>
        <begin position="1"/>
        <end position="10"/>
    </location>
</feature>
<evidence type="ECO:0000256" key="1">
    <source>
        <dbReference type="ARBA" id="ARBA00004906"/>
    </source>
</evidence>
<evidence type="ECO:0000256" key="10">
    <source>
        <dbReference type="PROSITE-ProRule" id="PRU00221"/>
    </source>
</evidence>
<dbReference type="CDD" id="cd00200">
    <property type="entry name" value="WD40"/>
    <property type="match status" value="1"/>
</dbReference>
<dbReference type="PROSITE" id="PS00678">
    <property type="entry name" value="WD_REPEATS_1"/>
    <property type="match status" value="1"/>
</dbReference>
<evidence type="ECO:0000313" key="13">
    <source>
        <dbReference type="EMBL" id="KAF1763720.1"/>
    </source>
</evidence>
<protein>
    <recommendedName>
        <fullName evidence="8">Fizzy-related protein homolog</fullName>
    </recommendedName>
    <alternativeName>
        <fullName evidence="9">Cdh1/Hct1 homolog</fullName>
    </alternativeName>
</protein>
<keyword evidence="6" id="KW-0498">Mitosis</keyword>
<dbReference type="PANTHER" id="PTHR19918:SF1">
    <property type="entry name" value="FIZZY-RELATED PROTEIN HOMOLOG"/>
    <property type="match status" value="1"/>
</dbReference>
<dbReference type="CTD" id="9813001"/>
<dbReference type="Proteomes" id="UP000483820">
    <property type="component" value="Chromosome II"/>
</dbReference>
<dbReference type="FunFam" id="2.130.10.10:FF:000025">
    <property type="entry name" value="FIZZY-related 2 isoform 1"/>
    <property type="match status" value="1"/>
</dbReference>
<gene>
    <name evidence="13" type="ORF">GCK72_003665</name>
</gene>
<dbReference type="RefSeq" id="XP_003094388.2">
    <property type="nucleotide sequence ID" value="XM_003094340.2"/>
</dbReference>
<dbReference type="PROSITE" id="PS50294">
    <property type="entry name" value="WD_REPEATS_REGION"/>
    <property type="match status" value="2"/>
</dbReference>
<sequence length="733" mass="79661">MDEQVPPPNTTFPVPFQSPMPVRRTLGPHNSPVKSMSTNSSAHTSPRVTPTKGANPYGDRFMPLRQSNFDWNARFNSINAEEEGNFKKPMGSSCTRHINGIPNTSILSSSASSSHASTSSLSALGSGSSSSVSSITTAIQQHIHTTAASPAYQEYYQGVQSSSGNTSPTAMSSCLDDSRNGEAVLRALLRNEMLKDRIDDVKSQVQTSEETIASFSLAPVVSAYPNPVPEGSTPRGHIPQLERNAYGGSVDSVFPVMSSEGVNDVTRISSSSHNHPNPNTSNNPNHTNHAHGHHSNVHGAHSPTMAQMMEPRLRAGGDSAIEIPLSPAASICASAPGTAETPTKSLSLPLSPVAPKQSPARALFAYSAKTTPVKYGVTAPVQTTSPFGGPFGVDSQRLLRTPRKPIRKVPKNPYKVLDAPELQDDFYLNLVDWSSQNQLSVGLSACVYLWSATTSQVIKLCDLSVTNEQDQVTSVQWCDKGDLLAVGTNRGITQIWDVTTQKKVRDLAGHTSRIGCLAWNADTICSGSRDRTIIHRDIRCDDHDTGRKLTNHRQEVCGLKWSPDKQLLASGGNDNQLLVWNLRRPEPIQTYNQHNAAVKALAWSPHHHGLLVSGGGTADRCLRFWNTLTAQPMQCVDTGSQVCNVAWSKHSSELVSTHGYSYNHVIIWKYPSLQPVTKLVGHQYRVLYLAMSPDGESIVTGAGDETLRFWHVFNKGNPPTITRSKLNLHSTIR</sequence>
<feature type="region of interest" description="Disordered" evidence="11">
    <location>
        <begin position="266"/>
        <end position="301"/>
    </location>
</feature>
<dbReference type="GO" id="GO:1990757">
    <property type="term" value="F:ubiquitin ligase activator activity"/>
    <property type="evidence" value="ECO:0007669"/>
    <property type="project" value="TreeGrafter"/>
</dbReference>
<feature type="repeat" description="WD" evidence="10">
    <location>
        <begin position="465"/>
        <end position="506"/>
    </location>
</feature>
<dbReference type="GO" id="GO:0031145">
    <property type="term" value="P:anaphase-promoting complex-dependent catabolic process"/>
    <property type="evidence" value="ECO:0007669"/>
    <property type="project" value="TreeGrafter"/>
</dbReference>
<keyword evidence="3 10" id="KW-0853">WD repeat</keyword>
<dbReference type="EMBL" id="WUAV01000002">
    <property type="protein sequence ID" value="KAF1763720.1"/>
    <property type="molecule type" value="Genomic_DNA"/>
</dbReference>
<dbReference type="KEGG" id="crq:GCK72_003665"/>
<keyword evidence="5" id="KW-0677">Repeat</keyword>
<feature type="region of interest" description="Disordered" evidence="11">
    <location>
        <begin position="1"/>
        <end position="59"/>
    </location>
</feature>
<proteinExistence type="inferred from homology"/>
<comment type="caution">
    <text evidence="13">The sequence shown here is derived from an EMBL/GenBank/DDBJ whole genome shotgun (WGS) entry which is preliminary data.</text>
</comment>
<evidence type="ECO:0000256" key="5">
    <source>
        <dbReference type="ARBA" id="ARBA00022737"/>
    </source>
</evidence>
<evidence type="ECO:0000259" key="12">
    <source>
        <dbReference type="Pfam" id="PF24807"/>
    </source>
</evidence>
<feature type="repeat" description="WD" evidence="10">
    <location>
        <begin position="679"/>
        <end position="712"/>
    </location>
</feature>
<feature type="compositionally biased region" description="Low complexity" evidence="11">
    <location>
        <begin position="269"/>
        <end position="287"/>
    </location>
</feature>
<dbReference type="InterPro" id="IPR019775">
    <property type="entry name" value="WD40_repeat_CS"/>
</dbReference>
<dbReference type="InterPro" id="IPR001680">
    <property type="entry name" value="WD40_rpt"/>
</dbReference>
<dbReference type="InterPro" id="IPR033010">
    <property type="entry name" value="Cdc20/Fizzy"/>
</dbReference>
<evidence type="ECO:0000256" key="8">
    <source>
        <dbReference type="ARBA" id="ARBA00073600"/>
    </source>
</evidence>
<dbReference type="GO" id="GO:0051301">
    <property type="term" value="P:cell division"/>
    <property type="evidence" value="ECO:0007669"/>
    <property type="project" value="UniProtKB-KW"/>
</dbReference>
<keyword evidence="4" id="KW-0132">Cell division</keyword>
<feature type="compositionally biased region" description="Polar residues" evidence="11">
    <location>
        <begin position="32"/>
        <end position="48"/>
    </location>
</feature>
<dbReference type="PROSITE" id="PS50082">
    <property type="entry name" value="WD_REPEATS_2"/>
    <property type="match status" value="3"/>
</dbReference>
<dbReference type="SMART" id="SM00320">
    <property type="entry name" value="WD40"/>
    <property type="match status" value="7"/>
</dbReference>